<comment type="function">
    <text evidence="1">Has a glutathione-disulfide oxidoreductase activity in the presence of NADPH and glutathione reductase. Reduces low molecular weight disulfides and proteins.</text>
</comment>
<sequence length="513" mass="58762">MIRIWFNSFFRKVESKTRWRSLIIEKMDLKGRIVIYTITGCPHCLRAKSKLRELELPYTDVNLDNFPQCREPLAERTGKNTVPQIFFNATHIGGNDDFQKLVEEKENFEKLVEDVKNTPPPPEAPVPPDPSTAVEQDQDKSKKDESSGFSCEPDEYAKLVKEIKSSDIIQNHRAGLFTVHKNSFSGNDLVDWIVKAKAIDRSKAIEMGQQLVDRHYAHSLSKHPEFLDNPSSFYRLVEDEETSALNVGAGSECLARPAVELARDLRKLILKLYGSFLSEDGKAVDYKGIGQSEDFQKYLEMTRDLQRVQIEDASREEKIAFFINIYNALVIHATVKNGPAVNIWQRYKFFNKVRYIIGGYSYSLQDIENGILRANRKGIGMLFKPFGKSDPRLKVALQKHEPLIHFALVCGAKSCPPIKTYTSERIYDQLNLAAKSFLEGDDGCSVDMENHHVKLSKILKWYGEDFGSNDEEVLLWVHEHLREGDKKSQIAELLAEKSFKISYWPYDWAVNAK</sequence>
<dbReference type="InterPro" id="IPR014025">
    <property type="entry name" value="Glutaredoxin_subgr"/>
</dbReference>
<dbReference type="RefSeq" id="XP_013399387.1">
    <property type="nucleotide sequence ID" value="XM_013543933.1"/>
</dbReference>
<dbReference type="InterPro" id="IPR036390">
    <property type="entry name" value="WH_DNA-bd_sf"/>
</dbReference>
<feature type="compositionally biased region" description="Basic and acidic residues" evidence="4">
    <location>
        <begin position="137"/>
        <end position="146"/>
    </location>
</feature>
<evidence type="ECO:0000256" key="3">
    <source>
        <dbReference type="ARBA" id="ARBA00023284"/>
    </source>
</evidence>
<dbReference type="PROSITE" id="PS00195">
    <property type="entry name" value="GLUTAREDOXIN_1"/>
    <property type="match status" value="1"/>
</dbReference>
<evidence type="ECO:0000259" key="5">
    <source>
        <dbReference type="PROSITE" id="PS50186"/>
    </source>
</evidence>
<name>A0A1S3IMF8_LINAN</name>
<dbReference type="InterPro" id="IPR006869">
    <property type="entry name" value="DUF547"/>
</dbReference>
<dbReference type="GO" id="GO:0009055">
    <property type="term" value="F:electron transfer activity"/>
    <property type="evidence" value="ECO:0007669"/>
    <property type="project" value="TreeGrafter"/>
</dbReference>
<dbReference type="PANTHER" id="PTHR34386">
    <property type="entry name" value="GLUTAREDOXIN"/>
    <property type="match status" value="1"/>
</dbReference>
<dbReference type="STRING" id="7574.A0A1S3IMF8"/>
<gene>
    <name evidence="7" type="primary">LOC106165640</name>
</gene>
<dbReference type="InterPro" id="IPR036388">
    <property type="entry name" value="WH-like_DNA-bd_sf"/>
</dbReference>
<keyword evidence="3" id="KW-0676">Redox-active center</keyword>
<dbReference type="PROSITE" id="PS50186">
    <property type="entry name" value="DEP"/>
    <property type="match status" value="1"/>
</dbReference>
<organism evidence="6 7">
    <name type="scientific">Lingula anatina</name>
    <name type="common">Brachiopod</name>
    <name type="synonym">Lingula unguis</name>
    <dbReference type="NCBI Taxonomy" id="7574"/>
    <lineage>
        <taxon>Eukaryota</taxon>
        <taxon>Metazoa</taxon>
        <taxon>Spiralia</taxon>
        <taxon>Lophotrochozoa</taxon>
        <taxon>Brachiopoda</taxon>
        <taxon>Linguliformea</taxon>
        <taxon>Lingulata</taxon>
        <taxon>Lingulida</taxon>
        <taxon>Linguloidea</taxon>
        <taxon>Lingulidae</taxon>
        <taxon>Lingula</taxon>
    </lineage>
</organism>
<dbReference type="Pfam" id="PF00610">
    <property type="entry name" value="DEP"/>
    <property type="match status" value="1"/>
</dbReference>
<feature type="region of interest" description="Disordered" evidence="4">
    <location>
        <begin position="114"/>
        <end position="151"/>
    </location>
</feature>
<dbReference type="Pfam" id="PF04784">
    <property type="entry name" value="DUF547"/>
    <property type="match status" value="1"/>
</dbReference>
<dbReference type="PRINTS" id="PR00160">
    <property type="entry name" value="GLUTAREDOXIN"/>
</dbReference>
<dbReference type="Pfam" id="PF00462">
    <property type="entry name" value="Glutaredoxin"/>
    <property type="match status" value="1"/>
</dbReference>
<dbReference type="Gene3D" id="3.40.30.10">
    <property type="entry name" value="Glutaredoxin"/>
    <property type="match status" value="1"/>
</dbReference>
<protein>
    <submittedName>
        <fullName evidence="7">Uncharacterized protein LOC106165640</fullName>
    </submittedName>
</protein>
<dbReference type="SMART" id="SM00049">
    <property type="entry name" value="DEP"/>
    <property type="match status" value="1"/>
</dbReference>
<proteinExistence type="predicted"/>
<keyword evidence="2" id="KW-1015">Disulfide bond</keyword>
<dbReference type="PANTHER" id="PTHR34386:SF1">
    <property type="entry name" value="GLUTAREDOXIN-LIKE PROTEIN NRDH"/>
    <property type="match status" value="1"/>
</dbReference>
<dbReference type="AlphaFoldDB" id="A0A1S3IMF8"/>
<dbReference type="OrthoDB" id="418495at2759"/>
<dbReference type="InterPro" id="IPR036249">
    <property type="entry name" value="Thioredoxin-like_sf"/>
</dbReference>
<dbReference type="CDD" id="cd04371">
    <property type="entry name" value="DEP"/>
    <property type="match status" value="1"/>
</dbReference>
<evidence type="ECO:0000256" key="2">
    <source>
        <dbReference type="ARBA" id="ARBA00023157"/>
    </source>
</evidence>
<reference evidence="7" key="2">
    <citation type="submission" date="2025-08" db="UniProtKB">
        <authorList>
            <consortium name="RefSeq"/>
        </authorList>
    </citation>
    <scope>IDENTIFICATION</scope>
</reference>
<feature type="compositionally biased region" description="Pro residues" evidence="4">
    <location>
        <begin position="118"/>
        <end position="130"/>
    </location>
</feature>
<dbReference type="InterPro" id="IPR000591">
    <property type="entry name" value="DEP_dom"/>
</dbReference>
<dbReference type="KEGG" id="lak:106165640"/>
<dbReference type="InterPro" id="IPR051548">
    <property type="entry name" value="Grx-like_ET"/>
</dbReference>
<dbReference type="InParanoid" id="A0A1S3IMF8"/>
<dbReference type="GO" id="GO:0045454">
    <property type="term" value="P:cell redox homeostasis"/>
    <property type="evidence" value="ECO:0007669"/>
    <property type="project" value="TreeGrafter"/>
</dbReference>
<keyword evidence="6" id="KW-1185">Reference proteome</keyword>
<dbReference type="GeneID" id="106165640"/>
<dbReference type="PROSITE" id="PS51354">
    <property type="entry name" value="GLUTAREDOXIN_2"/>
    <property type="match status" value="1"/>
</dbReference>
<dbReference type="InterPro" id="IPR011767">
    <property type="entry name" value="GLR_AS"/>
</dbReference>
<dbReference type="SUPFAM" id="SSF46785">
    <property type="entry name" value="Winged helix' DNA-binding domain"/>
    <property type="match status" value="1"/>
</dbReference>
<dbReference type="Gene3D" id="1.10.10.10">
    <property type="entry name" value="Winged helix-like DNA-binding domain superfamily/Winged helix DNA-binding domain"/>
    <property type="match status" value="1"/>
</dbReference>
<feature type="domain" description="DEP" evidence="5">
    <location>
        <begin position="164"/>
        <end position="238"/>
    </location>
</feature>
<dbReference type="GO" id="GO:0035556">
    <property type="term" value="P:intracellular signal transduction"/>
    <property type="evidence" value="ECO:0007669"/>
    <property type="project" value="InterPro"/>
</dbReference>
<dbReference type="InterPro" id="IPR002109">
    <property type="entry name" value="Glutaredoxin"/>
</dbReference>
<dbReference type="Proteomes" id="UP000085678">
    <property type="component" value="Unplaced"/>
</dbReference>
<reference evidence="7" key="1">
    <citation type="journal article" date="2015" name="Nat. Commun.">
        <title>The Lingula genome provides insights into brachiopod evolution and the origin of phosphate biomineralization.</title>
        <authorList>
            <person name="Luo Y.J."/>
            <person name="Takeuchi T."/>
            <person name="Koyanagi R."/>
            <person name="Yamada L."/>
            <person name="Kanda M."/>
            <person name="Khalturina M."/>
            <person name="Fujie M."/>
            <person name="Yamasaki S.I."/>
            <person name="Endo K."/>
            <person name="Satoh N."/>
        </authorList>
    </citation>
    <scope>NUCLEOTIDE SEQUENCE</scope>
</reference>
<evidence type="ECO:0000256" key="4">
    <source>
        <dbReference type="SAM" id="MobiDB-lite"/>
    </source>
</evidence>
<dbReference type="SUPFAM" id="SSF52833">
    <property type="entry name" value="Thioredoxin-like"/>
    <property type="match status" value="1"/>
</dbReference>
<evidence type="ECO:0000313" key="7">
    <source>
        <dbReference type="RefSeq" id="XP_013399387.1"/>
    </source>
</evidence>
<evidence type="ECO:0000256" key="1">
    <source>
        <dbReference type="ARBA" id="ARBA00002549"/>
    </source>
</evidence>
<evidence type="ECO:0000313" key="6">
    <source>
        <dbReference type="Proteomes" id="UP000085678"/>
    </source>
</evidence>
<accession>A0A1S3IMF8</accession>